<dbReference type="EMBL" id="LHXV01000027">
    <property type="protein sequence ID" value="KXB01088.1"/>
    <property type="molecule type" value="Genomic_DNA"/>
</dbReference>
<dbReference type="AlphaFoldDB" id="A0A133V3R7"/>
<proteinExistence type="predicted"/>
<evidence type="ECO:0000313" key="2">
    <source>
        <dbReference type="EMBL" id="KXB01088.1"/>
    </source>
</evidence>
<comment type="caution">
    <text evidence="2">The sequence shown here is derived from an EMBL/GenBank/DDBJ whole genome shotgun (WGS) entry which is preliminary data.</text>
</comment>
<keyword evidence="3" id="KW-1185">Reference proteome</keyword>
<reference evidence="2 3" key="1">
    <citation type="journal article" date="2016" name="Sci. Rep.">
        <title>Metabolic traits of an uncultured archaeal lineage -MSBL1- from brine pools of the Red Sea.</title>
        <authorList>
            <person name="Mwirichia R."/>
            <person name="Alam I."/>
            <person name="Rashid M."/>
            <person name="Vinu M."/>
            <person name="Ba-Alawi W."/>
            <person name="Anthony Kamau A."/>
            <person name="Kamanda Ngugi D."/>
            <person name="Goker M."/>
            <person name="Klenk H.P."/>
            <person name="Bajic V."/>
            <person name="Stingl U."/>
        </authorList>
    </citation>
    <scope>NUCLEOTIDE SEQUENCE [LARGE SCALE GENOMIC DNA]</scope>
    <source>
        <strain evidence="2">SCGC-AAA259O05</strain>
    </source>
</reference>
<gene>
    <name evidence="2" type="ORF">AKJ41_02790</name>
</gene>
<name>A0A133V3R7_9EURY</name>
<organism evidence="2 3">
    <name type="scientific">candidate division MSBL1 archaeon SCGC-AAA259O05</name>
    <dbReference type="NCBI Taxonomy" id="1698271"/>
    <lineage>
        <taxon>Archaea</taxon>
        <taxon>Methanobacteriati</taxon>
        <taxon>Methanobacteriota</taxon>
        <taxon>candidate division MSBL1</taxon>
    </lineage>
</organism>
<dbReference type="Proteomes" id="UP000070344">
    <property type="component" value="Unassembled WGS sequence"/>
</dbReference>
<accession>A0A133V3R7</accession>
<sequence>MIDQEIFEAFKACFEKEKNCSNVEPENPINEGQVDIAAGRLIPRERKYRFDVEAHIVEVEGEEGEWKERKKKAGLVPSVKQSGEKEIHGSVQGGRPLLQ</sequence>
<evidence type="ECO:0000256" key="1">
    <source>
        <dbReference type="SAM" id="MobiDB-lite"/>
    </source>
</evidence>
<protein>
    <submittedName>
        <fullName evidence="2">Uncharacterized protein</fullName>
    </submittedName>
</protein>
<evidence type="ECO:0000313" key="3">
    <source>
        <dbReference type="Proteomes" id="UP000070344"/>
    </source>
</evidence>
<feature type="region of interest" description="Disordered" evidence="1">
    <location>
        <begin position="73"/>
        <end position="99"/>
    </location>
</feature>